<accession>A0AAV9DMS2</accession>
<name>A0AAV9DMS2_ACOCL</name>
<dbReference type="Proteomes" id="UP001180020">
    <property type="component" value="Unassembled WGS sequence"/>
</dbReference>
<feature type="region of interest" description="Disordered" evidence="1">
    <location>
        <begin position="86"/>
        <end position="106"/>
    </location>
</feature>
<keyword evidence="3" id="KW-1185">Reference proteome</keyword>
<proteinExistence type="predicted"/>
<evidence type="ECO:0000313" key="3">
    <source>
        <dbReference type="Proteomes" id="UP001180020"/>
    </source>
</evidence>
<protein>
    <submittedName>
        <fullName evidence="2">Uncharacterized protein</fullName>
    </submittedName>
</protein>
<gene>
    <name evidence="2" type="ORF">QJS10_CPB12g00873</name>
</gene>
<organism evidence="2 3">
    <name type="scientific">Acorus calamus</name>
    <name type="common">Sweet flag</name>
    <dbReference type="NCBI Taxonomy" id="4465"/>
    <lineage>
        <taxon>Eukaryota</taxon>
        <taxon>Viridiplantae</taxon>
        <taxon>Streptophyta</taxon>
        <taxon>Embryophyta</taxon>
        <taxon>Tracheophyta</taxon>
        <taxon>Spermatophyta</taxon>
        <taxon>Magnoliopsida</taxon>
        <taxon>Liliopsida</taxon>
        <taxon>Acoraceae</taxon>
        <taxon>Acorus</taxon>
    </lineage>
</organism>
<reference evidence="2" key="1">
    <citation type="journal article" date="2023" name="Nat. Commun.">
        <title>Diploid and tetraploid genomes of Acorus and the evolution of monocots.</title>
        <authorList>
            <person name="Ma L."/>
            <person name="Liu K.W."/>
            <person name="Li Z."/>
            <person name="Hsiao Y.Y."/>
            <person name="Qi Y."/>
            <person name="Fu T."/>
            <person name="Tang G.D."/>
            <person name="Zhang D."/>
            <person name="Sun W.H."/>
            <person name="Liu D.K."/>
            <person name="Li Y."/>
            <person name="Chen G.Z."/>
            <person name="Liu X.D."/>
            <person name="Liao X.Y."/>
            <person name="Jiang Y.T."/>
            <person name="Yu X."/>
            <person name="Hao Y."/>
            <person name="Huang J."/>
            <person name="Zhao X.W."/>
            <person name="Ke S."/>
            <person name="Chen Y.Y."/>
            <person name="Wu W.L."/>
            <person name="Hsu J.L."/>
            <person name="Lin Y.F."/>
            <person name="Huang M.D."/>
            <person name="Li C.Y."/>
            <person name="Huang L."/>
            <person name="Wang Z.W."/>
            <person name="Zhao X."/>
            <person name="Zhong W.Y."/>
            <person name="Peng D.H."/>
            <person name="Ahmad S."/>
            <person name="Lan S."/>
            <person name="Zhang J.S."/>
            <person name="Tsai W.C."/>
            <person name="Van de Peer Y."/>
            <person name="Liu Z.J."/>
        </authorList>
    </citation>
    <scope>NUCLEOTIDE SEQUENCE</scope>
    <source>
        <strain evidence="2">CP</strain>
    </source>
</reference>
<dbReference type="AlphaFoldDB" id="A0AAV9DMS2"/>
<dbReference type="EMBL" id="JAUJYO010000012">
    <property type="protein sequence ID" value="KAK1302264.1"/>
    <property type="molecule type" value="Genomic_DNA"/>
</dbReference>
<comment type="caution">
    <text evidence="2">The sequence shown here is derived from an EMBL/GenBank/DDBJ whole genome shotgun (WGS) entry which is preliminary data.</text>
</comment>
<reference evidence="2" key="2">
    <citation type="submission" date="2023-06" db="EMBL/GenBank/DDBJ databases">
        <authorList>
            <person name="Ma L."/>
            <person name="Liu K.-W."/>
            <person name="Li Z."/>
            <person name="Hsiao Y.-Y."/>
            <person name="Qi Y."/>
            <person name="Fu T."/>
            <person name="Tang G."/>
            <person name="Zhang D."/>
            <person name="Sun W.-H."/>
            <person name="Liu D.-K."/>
            <person name="Li Y."/>
            <person name="Chen G.-Z."/>
            <person name="Liu X.-D."/>
            <person name="Liao X.-Y."/>
            <person name="Jiang Y.-T."/>
            <person name="Yu X."/>
            <person name="Hao Y."/>
            <person name="Huang J."/>
            <person name="Zhao X.-W."/>
            <person name="Ke S."/>
            <person name="Chen Y.-Y."/>
            <person name="Wu W.-L."/>
            <person name="Hsu J.-L."/>
            <person name="Lin Y.-F."/>
            <person name="Huang M.-D."/>
            <person name="Li C.-Y."/>
            <person name="Huang L."/>
            <person name="Wang Z.-W."/>
            <person name="Zhao X."/>
            <person name="Zhong W.-Y."/>
            <person name="Peng D.-H."/>
            <person name="Ahmad S."/>
            <person name="Lan S."/>
            <person name="Zhang J.-S."/>
            <person name="Tsai W.-C."/>
            <person name="Van De Peer Y."/>
            <person name="Liu Z.-J."/>
        </authorList>
    </citation>
    <scope>NUCLEOTIDE SEQUENCE</scope>
    <source>
        <strain evidence="2">CP</strain>
        <tissue evidence="2">Leaves</tissue>
    </source>
</reference>
<evidence type="ECO:0000313" key="2">
    <source>
        <dbReference type="EMBL" id="KAK1302264.1"/>
    </source>
</evidence>
<evidence type="ECO:0000256" key="1">
    <source>
        <dbReference type="SAM" id="MobiDB-lite"/>
    </source>
</evidence>
<sequence length="124" mass="13917">MENLQFTRVTVISLHRPQYKGHEKTIFSSIAFNKKFSITHIVLVPAPSSQTPTFVTDVQTIEKQAVAEATLFEAERFREIRPRVQCEGEESAEHNDNVTVGEKKAVQEPSSVLTVNTFDALDPS</sequence>